<name>A0A8J2J476_9HEXA</name>
<dbReference type="AlphaFoldDB" id="A0A8J2J476"/>
<evidence type="ECO:0000313" key="2">
    <source>
        <dbReference type="Proteomes" id="UP000708208"/>
    </source>
</evidence>
<sequence length="119" mass="13293">MPESQDWESGEIEVEDGRREEFSLSYMIYVVNCYDRAGEPDGKTKCLNSVLKHFRGDGSPNISGCGYILGMEVAAIAITLEASRIYRMNVSNLVQSSAKKCSSMVIRRLKSCWGIENTN</sequence>
<protein>
    <submittedName>
        <fullName evidence="1">Uncharacterized protein</fullName>
    </submittedName>
</protein>
<dbReference type="EMBL" id="CAJVCH010015172">
    <property type="protein sequence ID" value="CAG7678659.1"/>
    <property type="molecule type" value="Genomic_DNA"/>
</dbReference>
<proteinExistence type="predicted"/>
<gene>
    <name evidence="1" type="ORF">AFUS01_LOCUS2627</name>
</gene>
<dbReference type="Proteomes" id="UP000708208">
    <property type="component" value="Unassembled WGS sequence"/>
</dbReference>
<accession>A0A8J2J476</accession>
<keyword evidence="2" id="KW-1185">Reference proteome</keyword>
<organism evidence="1 2">
    <name type="scientific">Allacma fusca</name>
    <dbReference type="NCBI Taxonomy" id="39272"/>
    <lineage>
        <taxon>Eukaryota</taxon>
        <taxon>Metazoa</taxon>
        <taxon>Ecdysozoa</taxon>
        <taxon>Arthropoda</taxon>
        <taxon>Hexapoda</taxon>
        <taxon>Collembola</taxon>
        <taxon>Symphypleona</taxon>
        <taxon>Sminthuridae</taxon>
        <taxon>Allacma</taxon>
    </lineage>
</organism>
<comment type="caution">
    <text evidence="1">The sequence shown here is derived from an EMBL/GenBank/DDBJ whole genome shotgun (WGS) entry which is preliminary data.</text>
</comment>
<reference evidence="1" key="1">
    <citation type="submission" date="2021-06" db="EMBL/GenBank/DDBJ databases">
        <authorList>
            <person name="Hodson N. C."/>
            <person name="Mongue J. A."/>
            <person name="Jaron S. K."/>
        </authorList>
    </citation>
    <scope>NUCLEOTIDE SEQUENCE</scope>
</reference>
<evidence type="ECO:0000313" key="1">
    <source>
        <dbReference type="EMBL" id="CAG7678659.1"/>
    </source>
</evidence>